<dbReference type="EMBL" id="JABAGA010000002">
    <property type="protein sequence ID" value="NMF08815.1"/>
    <property type="molecule type" value="Genomic_DNA"/>
</dbReference>
<dbReference type="AlphaFoldDB" id="A0A7X9SVN6"/>
<dbReference type="RefSeq" id="WP_168937492.1">
    <property type="nucleotide sequence ID" value="NZ_JABAGA010000002.1"/>
</dbReference>
<name>A0A7X9SVN6_9CORY</name>
<evidence type="ECO:0000313" key="2">
    <source>
        <dbReference type="Proteomes" id="UP000589552"/>
    </source>
</evidence>
<proteinExistence type="predicted"/>
<organism evidence="1 2">
    <name type="scientific">Corynebacterium xerosis</name>
    <dbReference type="NCBI Taxonomy" id="1725"/>
    <lineage>
        <taxon>Bacteria</taxon>
        <taxon>Bacillati</taxon>
        <taxon>Actinomycetota</taxon>
        <taxon>Actinomycetes</taxon>
        <taxon>Mycobacteriales</taxon>
        <taxon>Corynebacteriaceae</taxon>
        <taxon>Corynebacterium</taxon>
    </lineage>
</organism>
<dbReference type="Proteomes" id="UP000589552">
    <property type="component" value="Unassembled WGS sequence"/>
</dbReference>
<accession>A0A7X9SVN6</accession>
<evidence type="ECO:0000313" key="1">
    <source>
        <dbReference type="EMBL" id="NMF08815.1"/>
    </source>
</evidence>
<comment type="caution">
    <text evidence="1">The sequence shown here is derived from an EMBL/GenBank/DDBJ whole genome shotgun (WGS) entry which is preliminary data.</text>
</comment>
<reference evidence="1 2" key="1">
    <citation type="submission" date="2020-04" db="EMBL/GenBank/DDBJ databases">
        <authorList>
            <person name="Hitch T.C.A."/>
            <person name="Wylensek D."/>
            <person name="Clavel T."/>
        </authorList>
    </citation>
    <scope>NUCLEOTIDE SEQUENCE [LARGE SCALE GENOMIC DNA]</scope>
    <source>
        <strain evidence="1 2">BL-383-APC-2I</strain>
    </source>
</reference>
<sequence>MISTHDSAYKVTDQVFFSCVNIIHRAGIGAIIAEAHRKHHGSGGRRPQCRFTWDAVLAVALCIIHVGRVPSMAEIYRLMRTLTPEQLAEVGMDARELAAQQPGPGYHALITWIHRQCVVIDPGADLPARRVSNLQHRQMVAGRTEEAREASEVAQQTLDRAINAIVAASVEEKVPEGYHGDVVADETIIDLAGPSSGLGARDEKNRGAAYMGRYYVRDDRGVPQTTALPVYIRKSGFGVGLTAVTRVGPPGAVESVPPVITGIAIHPPTSGSVEGLCSALDAHNKSGFSGCRSPRARWPFLVVDMGYNSKRAFARAMLARQLSPVVRYPRHWKTLYGTSGGSDTKSRLVPGPVQIAGVFYCPAAASIVEDKRVVRRTTELLETDEFRAHDQLIRRLFPLLMGTNGRPNLGVTTSGRPRHVKTQFPPVRQALVCPAVQRRVRCPLKPESMILPPKGAPTVEPPAGADRFQCCRNSQVTVTFSEEQIRMMQPGLVPGSWEHALYYEAARSLTEQRFSIMKSEHCTGFESLKWAPRRQPMISIILALQVAETNRVIQRRWNSRRKGYTGSTARRWEQLRADLGHAPMLTPPRT</sequence>
<gene>
    <name evidence="1" type="ORF">HF852_04210</name>
</gene>
<protein>
    <submittedName>
        <fullName evidence="1">Uncharacterized protein</fullName>
    </submittedName>
</protein>